<dbReference type="Gene3D" id="1.20.1330.10">
    <property type="entry name" value="f41 fragment of flagellin, N-terminal domain"/>
    <property type="match status" value="1"/>
</dbReference>
<evidence type="ECO:0000313" key="10">
    <source>
        <dbReference type="Proteomes" id="UP000284051"/>
    </source>
</evidence>
<comment type="subcellular location">
    <subcellularLocation>
        <location evidence="4">Secreted</location>
    </subcellularLocation>
    <subcellularLocation>
        <location evidence="4">Bacterial flagellum</location>
    </subcellularLocation>
</comment>
<evidence type="ECO:0000256" key="4">
    <source>
        <dbReference type="RuleBase" id="RU362073"/>
    </source>
</evidence>
<feature type="domain" description="Flagellin N-terminal" evidence="7">
    <location>
        <begin position="3"/>
        <end position="138"/>
    </location>
</feature>
<evidence type="ECO:0000259" key="8">
    <source>
        <dbReference type="Pfam" id="PF00700"/>
    </source>
</evidence>
<evidence type="ECO:0000256" key="2">
    <source>
        <dbReference type="ARBA" id="ARBA00020110"/>
    </source>
</evidence>
<feature type="domain" description="Flagellin C-terminal" evidence="8">
    <location>
        <begin position="190"/>
        <end position="274"/>
    </location>
</feature>
<evidence type="ECO:0000256" key="1">
    <source>
        <dbReference type="ARBA" id="ARBA00005709"/>
    </source>
</evidence>
<dbReference type="Pfam" id="PF00700">
    <property type="entry name" value="Flagellin_C"/>
    <property type="match status" value="1"/>
</dbReference>
<proteinExistence type="inferred from homology"/>
<keyword evidence="4" id="KW-0964">Secreted</keyword>
<feature type="coiled-coil region" evidence="5">
    <location>
        <begin position="73"/>
        <end position="127"/>
    </location>
</feature>
<dbReference type="InterPro" id="IPR042187">
    <property type="entry name" value="Flagellin_C_sub2"/>
</dbReference>
<keyword evidence="5" id="KW-0175">Coiled coil</keyword>
<dbReference type="PANTHER" id="PTHR42792">
    <property type="entry name" value="FLAGELLIN"/>
    <property type="match status" value="1"/>
</dbReference>
<dbReference type="Pfam" id="PF00669">
    <property type="entry name" value="Flagellin_N"/>
    <property type="match status" value="1"/>
</dbReference>
<gene>
    <name evidence="9" type="ORF">DW264_09280</name>
</gene>
<protein>
    <recommendedName>
        <fullName evidence="2 4">Flagellin</fullName>
    </recommendedName>
</protein>
<evidence type="ECO:0000313" key="9">
    <source>
        <dbReference type="EMBL" id="RHG28633.1"/>
    </source>
</evidence>
<evidence type="ECO:0000259" key="7">
    <source>
        <dbReference type="Pfam" id="PF00669"/>
    </source>
</evidence>
<comment type="similarity">
    <text evidence="1 4">Belongs to the bacterial flagellin family.</text>
</comment>
<dbReference type="GO" id="GO:0005576">
    <property type="term" value="C:extracellular region"/>
    <property type="evidence" value="ECO:0007669"/>
    <property type="project" value="UniProtKB-SubCell"/>
</dbReference>
<comment type="function">
    <text evidence="4">Flagellin is the subunit protein which polymerizes to form the filaments of bacterial flagella.</text>
</comment>
<dbReference type="PANTHER" id="PTHR42792:SF2">
    <property type="entry name" value="FLAGELLIN"/>
    <property type="match status" value="1"/>
</dbReference>
<keyword evidence="3 4" id="KW-0975">Bacterial flagellum</keyword>
<dbReference type="Gene3D" id="6.10.10.10">
    <property type="entry name" value="Flagellar export chaperone, C-terminal domain"/>
    <property type="match status" value="1"/>
</dbReference>
<dbReference type="InterPro" id="IPR001492">
    <property type="entry name" value="Flagellin"/>
</dbReference>
<feature type="compositionally biased region" description="Polar residues" evidence="6">
    <location>
        <begin position="220"/>
        <end position="230"/>
    </location>
</feature>
<dbReference type="Proteomes" id="UP000284051">
    <property type="component" value="Unassembled WGS sequence"/>
</dbReference>
<sequence>MVVNHNMALICESRQLRCNVKNMEKSSKKLATGYKLLGANDDAAGLQISETMRHQTRGLNKASRNSQDGISMLQTADAALQETQEVLDRMTDLTTQAANDINTDADRRAIQDEIDQLNQEVDRIAYTTNFNQQYILADGTPQARPGYYMIQTGSLAGQGIEIKFVNASKESLGVDKVDVSSHAKATESIAVVQNAIEKAASFRDTFGAQQERLEHALRGTDNTSESTQRAESSRRDTNMNMEMVQYSTNRILVQASQSILAQYNDDAKYVLEMLK</sequence>
<feature type="region of interest" description="Disordered" evidence="6">
    <location>
        <begin position="216"/>
        <end position="237"/>
    </location>
</feature>
<evidence type="ECO:0000256" key="3">
    <source>
        <dbReference type="ARBA" id="ARBA00023143"/>
    </source>
</evidence>
<dbReference type="InterPro" id="IPR046358">
    <property type="entry name" value="Flagellin_C"/>
</dbReference>
<keyword evidence="9" id="KW-0966">Cell projection</keyword>
<evidence type="ECO:0000256" key="6">
    <source>
        <dbReference type="SAM" id="MobiDB-lite"/>
    </source>
</evidence>
<dbReference type="EMBL" id="QRID01000007">
    <property type="protein sequence ID" value="RHG28633.1"/>
    <property type="molecule type" value="Genomic_DNA"/>
</dbReference>
<dbReference type="GO" id="GO:0005198">
    <property type="term" value="F:structural molecule activity"/>
    <property type="evidence" value="ECO:0007669"/>
    <property type="project" value="UniProtKB-UniRule"/>
</dbReference>
<name>A0A3R6DJL3_9FIRM</name>
<reference evidence="9 10" key="1">
    <citation type="submission" date="2018-08" db="EMBL/GenBank/DDBJ databases">
        <title>A genome reference for cultivated species of the human gut microbiota.</title>
        <authorList>
            <person name="Zou Y."/>
            <person name="Xue W."/>
            <person name="Luo G."/>
        </authorList>
    </citation>
    <scope>NUCLEOTIDE SEQUENCE [LARGE SCALE GENOMIC DNA]</scope>
    <source>
        <strain evidence="9 10">AM22-21LB</strain>
    </source>
</reference>
<evidence type="ECO:0000256" key="5">
    <source>
        <dbReference type="SAM" id="Coils"/>
    </source>
</evidence>
<comment type="caution">
    <text evidence="9">The sequence shown here is derived from an EMBL/GenBank/DDBJ whole genome shotgun (WGS) entry which is preliminary data.</text>
</comment>
<dbReference type="RefSeq" id="WP_006855745.1">
    <property type="nucleotide sequence ID" value="NZ_CP097279.1"/>
</dbReference>
<keyword evidence="9" id="KW-0969">Cilium</keyword>
<dbReference type="GeneID" id="61434907"/>
<accession>A0A3R6DJL3</accession>
<dbReference type="SUPFAM" id="SSF64518">
    <property type="entry name" value="Phase 1 flagellin"/>
    <property type="match status" value="1"/>
</dbReference>
<dbReference type="InterPro" id="IPR001029">
    <property type="entry name" value="Flagellin_N"/>
</dbReference>
<dbReference type="GO" id="GO:0009288">
    <property type="term" value="C:bacterial-type flagellum"/>
    <property type="evidence" value="ECO:0007669"/>
    <property type="project" value="UniProtKB-SubCell"/>
</dbReference>
<keyword evidence="9" id="KW-0282">Flagellum</keyword>
<dbReference type="AlphaFoldDB" id="A0A3R6DJL3"/>
<dbReference type="PRINTS" id="PR00207">
    <property type="entry name" value="FLAGELLIN"/>
</dbReference>
<organism evidence="9 10">
    <name type="scientific">Roseburia intestinalis</name>
    <dbReference type="NCBI Taxonomy" id="166486"/>
    <lineage>
        <taxon>Bacteria</taxon>
        <taxon>Bacillati</taxon>
        <taxon>Bacillota</taxon>
        <taxon>Clostridia</taxon>
        <taxon>Lachnospirales</taxon>
        <taxon>Lachnospiraceae</taxon>
        <taxon>Roseburia</taxon>
    </lineage>
</organism>